<keyword evidence="2" id="KW-1185">Reference proteome</keyword>
<proteinExistence type="predicted"/>
<dbReference type="Proteomes" id="UP000006718">
    <property type="component" value="Chromosome 4"/>
</dbReference>
<dbReference type="Bgee" id="ENSMMUG00000051828">
    <property type="expression patterns" value="Expressed in primary visual cortex and 10 other cell types or tissues"/>
</dbReference>
<dbReference type="AlphaFoldDB" id="A0A5F7ZNY2"/>
<sequence length="156" mass="17432">MEFCSCCPGWSAMVGSQLTATSISQVQVILLPQPPSSWHYWCPPPHPAFFIFLVEMGFHHVGQAGLELLNSGDPLASASQSAGITGMSHHTWPINSNFERSSIVGKMLSNSIVCYRKIFYERILFMKGRSMWHTLLSYFKNLPQPLQLSVITTLIS</sequence>
<dbReference type="InParanoid" id="A0A5F7ZNY2"/>
<protein>
    <submittedName>
        <fullName evidence="1">Uncharacterized protein</fullName>
    </submittedName>
</protein>
<organism evidence="1 2">
    <name type="scientific">Macaca mulatta</name>
    <name type="common">Rhesus macaque</name>
    <dbReference type="NCBI Taxonomy" id="9544"/>
    <lineage>
        <taxon>Eukaryota</taxon>
        <taxon>Metazoa</taxon>
        <taxon>Chordata</taxon>
        <taxon>Craniata</taxon>
        <taxon>Vertebrata</taxon>
        <taxon>Euteleostomi</taxon>
        <taxon>Mammalia</taxon>
        <taxon>Eutheria</taxon>
        <taxon>Euarchontoglires</taxon>
        <taxon>Primates</taxon>
        <taxon>Haplorrhini</taxon>
        <taxon>Catarrhini</taxon>
        <taxon>Cercopithecidae</taxon>
        <taxon>Cercopithecinae</taxon>
        <taxon>Macaca</taxon>
    </lineage>
</organism>
<evidence type="ECO:0000313" key="2">
    <source>
        <dbReference type="Proteomes" id="UP000006718"/>
    </source>
</evidence>
<dbReference type="PANTHER" id="PTHR12138">
    <property type="entry name" value="PRIMATE-EXPANDED PROTEIN FAMILY"/>
    <property type="match status" value="1"/>
</dbReference>
<dbReference type="PRINTS" id="PR02045">
    <property type="entry name" value="F138DOMAIN"/>
</dbReference>
<dbReference type="GeneTree" id="ENSGT00940000164709"/>
<reference evidence="1" key="3">
    <citation type="submission" date="2025-08" db="UniProtKB">
        <authorList>
            <consortium name="Ensembl"/>
        </authorList>
    </citation>
    <scope>IDENTIFICATION</scope>
    <source>
        <strain evidence="1">17573</strain>
    </source>
</reference>
<dbReference type="VEuPathDB" id="HostDB:ENSMMUG00000051828"/>
<accession>A0A5F7ZNY2</accession>
<evidence type="ECO:0000313" key="1">
    <source>
        <dbReference type="Ensembl" id="ENSMMUP00000066886.1"/>
    </source>
</evidence>
<dbReference type="Ensembl" id="ENSMMUT00000094191.1">
    <property type="protein sequence ID" value="ENSMMUP00000066886.1"/>
    <property type="gene ID" value="ENSMMUG00000051828.1"/>
</dbReference>
<name>A0A5F7ZNY2_MACMU</name>
<reference evidence="1" key="4">
    <citation type="submission" date="2025-09" db="UniProtKB">
        <authorList>
            <consortium name="Ensembl"/>
        </authorList>
    </citation>
    <scope>IDENTIFICATION</scope>
    <source>
        <strain evidence="1">17573</strain>
    </source>
</reference>
<dbReference type="PANTHER" id="PTHR12138:SF133">
    <property type="entry name" value="SECRETED PROTEIN"/>
    <property type="match status" value="1"/>
</dbReference>
<reference evidence="2" key="1">
    <citation type="journal article" date="2007" name="Science">
        <title>Evolutionary and biomedical insights from the rhesus macaque genome.</title>
        <authorList>
            <person name="Gibbs R.A."/>
            <person name="Rogers J."/>
            <person name="Katze M.G."/>
            <person name="Bumgarner R."/>
            <person name="Weinstock G.M."/>
            <person name="Mardis E.R."/>
            <person name="Remington K.A."/>
            <person name="Strausberg R.L."/>
            <person name="Venter J.C."/>
            <person name="Wilson R.K."/>
            <person name="Batzer M.A."/>
            <person name="Bustamante C.D."/>
            <person name="Eichler E.E."/>
            <person name="Hahn M.W."/>
            <person name="Hardison R.C."/>
            <person name="Makova K.D."/>
            <person name="Miller W."/>
            <person name="Milosavljevic A."/>
            <person name="Palermo R.E."/>
            <person name="Siepel A."/>
            <person name="Sikela J.M."/>
            <person name="Attaway T."/>
            <person name="Bell S."/>
            <person name="Bernard K.E."/>
            <person name="Buhay C.J."/>
            <person name="Chandrabose M.N."/>
            <person name="Dao M."/>
            <person name="Davis C."/>
            <person name="Delehaunty K.D."/>
            <person name="Ding Y."/>
            <person name="Dinh H.H."/>
            <person name="Dugan-Rocha S."/>
            <person name="Fulton L.A."/>
            <person name="Gabisi R.A."/>
            <person name="Garner T.T."/>
            <person name="Godfrey J."/>
            <person name="Hawes A.C."/>
            <person name="Hernandez J."/>
            <person name="Hines S."/>
            <person name="Holder M."/>
            <person name="Hume J."/>
            <person name="Jhangiani S.N."/>
            <person name="Joshi V."/>
            <person name="Khan Z.M."/>
            <person name="Kirkness E.F."/>
            <person name="Cree A."/>
            <person name="Fowler R.G."/>
            <person name="Lee S."/>
            <person name="Lewis L.R."/>
            <person name="Li Z."/>
            <person name="Liu Y.-S."/>
            <person name="Moore S.M."/>
            <person name="Muzny D."/>
            <person name="Nazareth L.V."/>
            <person name="Ngo D.N."/>
            <person name="Okwuonu G.O."/>
            <person name="Pai G."/>
            <person name="Parker D."/>
            <person name="Paul H.A."/>
            <person name="Pfannkoch C."/>
            <person name="Pohl C.S."/>
            <person name="Rogers Y.-H.C."/>
            <person name="Ruiz S.J."/>
            <person name="Sabo A."/>
            <person name="Santibanez J."/>
            <person name="Schneider B.W."/>
            <person name="Smith S.M."/>
            <person name="Sodergren E."/>
            <person name="Svatek A.F."/>
            <person name="Utterback T.R."/>
            <person name="Vattathil S."/>
            <person name="Warren W."/>
            <person name="White C.S."/>
            <person name="Chinwalla A.T."/>
            <person name="Feng Y."/>
            <person name="Halpern A.L."/>
            <person name="Hillier L.W."/>
            <person name="Huang X."/>
            <person name="Minx P."/>
            <person name="Nelson J.O."/>
            <person name="Pepin K.H."/>
            <person name="Qin X."/>
            <person name="Sutton G.G."/>
            <person name="Venter E."/>
            <person name="Walenz B.P."/>
            <person name="Wallis J.W."/>
            <person name="Worley K.C."/>
            <person name="Yang S.-P."/>
            <person name="Jones S.M."/>
            <person name="Marra M.A."/>
            <person name="Rocchi M."/>
            <person name="Schein J.E."/>
            <person name="Baertsch R."/>
            <person name="Clarke L."/>
            <person name="Csuros M."/>
            <person name="Glasscock J."/>
            <person name="Harris R.A."/>
            <person name="Havlak P."/>
            <person name="Jackson A.R."/>
            <person name="Jiang H."/>
            <person name="Liu Y."/>
            <person name="Messina D.N."/>
            <person name="Shen Y."/>
            <person name="Song H.X.-Z."/>
            <person name="Wylie T."/>
            <person name="Zhang L."/>
            <person name="Birney E."/>
            <person name="Han K."/>
            <person name="Konkel M.K."/>
            <person name="Lee J."/>
            <person name="Smit A.F.A."/>
            <person name="Ullmer B."/>
            <person name="Wang H."/>
            <person name="Xing J."/>
            <person name="Burhans R."/>
            <person name="Cheng Z."/>
            <person name="Karro J.E."/>
            <person name="Ma J."/>
            <person name="Raney B."/>
            <person name="She X."/>
            <person name="Cox M.J."/>
            <person name="Demuth J.P."/>
            <person name="Dumas L.J."/>
            <person name="Han S.-G."/>
            <person name="Hopkins J."/>
            <person name="Karimpour-Fard A."/>
            <person name="Kim Y.H."/>
            <person name="Pollack J.R."/>
            <person name="Vinar T."/>
            <person name="Addo-Quaye C."/>
            <person name="Degenhardt J."/>
            <person name="Denby A."/>
            <person name="Hubisz M.J."/>
            <person name="Indap A."/>
            <person name="Kosiol C."/>
            <person name="Lahn B.T."/>
            <person name="Lawson H.A."/>
            <person name="Marklein A."/>
            <person name="Nielsen R."/>
            <person name="Vallender E.J."/>
            <person name="Clark A.G."/>
            <person name="Ferguson B."/>
            <person name="Hernandez R.D."/>
            <person name="Hirani K."/>
            <person name="Kehrer-Sawatzki H."/>
            <person name="Kolb J."/>
            <person name="Patil S."/>
            <person name="Pu L.-L."/>
            <person name="Ren Y."/>
            <person name="Smith D.G."/>
            <person name="Wheeler D.A."/>
            <person name="Schenck I."/>
            <person name="Ball E.V."/>
            <person name="Chen R."/>
            <person name="Cooper D.N."/>
            <person name="Giardine B."/>
            <person name="Hsu F."/>
            <person name="Kent W.J."/>
            <person name="Lesk A."/>
            <person name="Nelson D.L."/>
            <person name="O'brien W.E."/>
            <person name="Pruefer K."/>
            <person name="Stenson P.D."/>
            <person name="Wallace J.C."/>
            <person name="Ke H."/>
            <person name="Liu X.-M."/>
            <person name="Wang P."/>
            <person name="Xiang A.P."/>
            <person name="Yang F."/>
            <person name="Barber G.P."/>
            <person name="Haussler D."/>
            <person name="Karolchik D."/>
            <person name="Kern A.D."/>
            <person name="Kuhn R.M."/>
            <person name="Smith K.E."/>
            <person name="Zwieg A.S."/>
        </authorList>
    </citation>
    <scope>NUCLEOTIDE SEQUENCE [LARGE SCALE GENOMIC DNA]</scope>
    <source>
        <strain evidence="2">17573</strain>
    </source>
</reference>
<reference evidence="1" key="2">
    <citation type="submission" date="2019-01" db="EMBL/GenBank/DDBJ databases">
        <authorList>
            <person name="Graves T."/>
            <person name="Eichler E.E."/>
            <person name="Wilson R.K."/>
        </authorList>
    </citation>
    <scope>NUCLEOTIDE SEQUENCE [LARGE SCALE GENOMIC DNA]</scope>
    <source>
        <strain evidence="1">17573</strain>
    </source>
</reference>